<proteinExistence type="inferred from homology"/>
<feature type="chain" id="PRO_5009299625" description="High-affinity zinc uptake system protein ZnuA" evidence="7">
    <location>
        <begin position="22"/>
        <end position="352"/>
    </location>
</feature>
<keyword evidence="3" id="KW-0813">Transport</keyword>
<dbReference type="STRING" id="1287727.SAMN05443999_101416"/>
<evidence type="ECO:0000256" key="7">
    <source>
        <dbReference type="SAM" id="SignalP"/>
    </source>
</evidence>
<feature type="signal peptide" evidence="7">
    <location>
        <begin position="1"/>
        <end position="21"/>
    </location>
</feature>
<dbReference type="InterPro" id="IPR006127">
    <property type="entry name" value="ZnuA-like"/>
</dbReference>
<evidence type="ECO:0000313" key="9">
    <source>
        <dbReference type="Proteomes" id="UP000199582"/>
    </source>
</evidence>
<keyword evidence="5" id="KW-0864">Zinc transport</keyword>
<gene>
    <name evidence="8" type="ORF">SAMN05443999_101416</name>
</gene>
<evidence type="ECO:0000256" key="1">
    <source>
        <dbReference type="ARBA" id="ARBA00011028"/>
    </source>
</evidence>
<keyword evidence="4 7" id="KW-0732">Signal</keyword>
<comment type="similarity">
    <text evidence="1">Belongs to the bacterial solute-binding protein 9 family.</text>
</comment>
<evidence type="ECO:0000256" key="3">
    <source>
        <dbReference type="ARBA" id="ARBA00022448"/>
    </source>
</evidence>
<sequence length="352" mass="37115">MPIRFLASLSATLGLAGTALADVPQVATDIAPVHALVARVMQGAGEPALIVPPGASPHGYAMRPSEAAALQRADLVVWMGEDLTPWLEGAIGALAGKAHVIELLGVEGTRILPFREGVAFAAHDHDAANEENRDHEDHADKEHDHDAHDHDAHDHNEHAHGDKDHDDHSHDAHDHDHAHDGADPHAWLDPANARAWLAVIAGELAEHDPANAALYMANATAAQAELDALSAEIAAQIAPVRGKPFLVFHDAYQYFEAAFGVNAAGAIALGDAADPGPARIAQLRDLARDQNIACVFSEPQFDPKLVRTVFGDVVGHGVLDPLAGDVDPGPDLYPTLLRNMTAALTGCLATNG</sequence>
<dbReference type="Pfam" id="PF01297">
    <property type="entry name" value="ZnuA"/>
    <property type="match status" value="2"/>
</dbReference>
<dbReference type="Gene3D" id="3.40.50.1980">
    <property type="entry name" value="Nitrogenase molybdenum iron protein domain"/>
    <property type="match status" value="3"/>
</dbReference>
<keyword evidence="5" id="KW-0406">Ion transport</keyword>
<dbReference type="AlphaFoldDB" id="A0A1H7GY82"/>
<dbReference type="PANTHER" id="PTHR42953">
    <property type="entry name" value="HIGH-AFFINITY ZINC UPTAKE SYSTEM PROTEIN ZNUA-RELATED"/>
    <property type="match status" value="1"/>
</dbReference>
<evidence type="ECO:0000256" key="4">
    <source>
        <dbReference type="ARBA" id="ARBA00022729"/>
    </source>
</evidence>
<reference evidence="8 9" key="1">
    <citation type="submission" date="2016-10" db="EMBL/GenBank/DDBJ databases">
        <authorList>
            <person name="de Groot N.N."/>
        </authorList>
    </citation>
    <scope>NUCLEOTIDE SEQUENCE [LARGE SCALE GENOMIC DNA]</scope>
    <source>
        <strain evidence="8 9">DSM 100674</strain>
    </source>
</reference>
<feature type="compositionally biased region" description="Basic and acidic residues" evidence="6">
    <location>
        <begin position="127"/>
        <end position="183"/>
    </location>
</feature>
<name>A0A1H7GY82_9RHOB</name>
<evidence type="ECO:0000256" key="2">
    <source>
        <dbReference type="ARBA" id="ARBA00015915"/>
    </source>
</evidence>
<organism evidence="8 9">
    <name type="scientific">Roseovarius azorensis</name>
    <dbReference type="NCBI Taxonomy" id="1287727"/>
    <lineage>
        <taxon>Bacteria</taxon>
        <taxon>Pseudomonadati</taxon>
        <taxon>Pseudomonadota</taxon>
        <taxon>Alphaproteobacteria</taxon>
        <taxon>Rhodobacterales</taxon>
        <taxon>Roseobacteraceae</taxon>
        <taxon>Roseovarius</taxon>
    </lineage>
</organism>
<keyword evidence="5" id="KW-0862">Zinc</keyword>
<dbReference type="SUPFAM" id="SSF53807">
    <property type="entry name" value="Helical backbone' metal receptor"/>
    <property type="match status" value="1"/>
</dbReference>
<accession>A0A1H7GY82</accession>
<dbReference type="InterPro" id="IPR050492">
    <property type="entry name" value="Bact_metal-bind_prot9"/>
</dbReference>
<protein>
    <recommendedName>
        <fullName evidence="2">High-affinity zinc uptake system protein ZnuA</fullName>
    </recommendedName>
</protein>
<dbReference type="GO" id="GO:0006829">
    <property type="term" value="P:zinc ion transport"/>
    <property type="evidence" value="ECO:0007669"/>
    <property type="project" value="UniProtKB-KW"/>
</dbReference>
<feature type="region of interest" description="Disordered" evidence="6">
    <location>
        <begin position="127"/>
        <end position="186"/>
    </location>
</feature>
<evidence type="ECO:0000256" key="5">
    <source>
        <dbReference type="ARBA" id="ARBA00022906"/>
    </source>
</evidence>
<evidence type="ECO:0000256" key="6">
    <source>
        <dbReference type="SAM" id="MobiDB-lite"/>
    </source>
</evidence>
<dbReference type="Proteomes" id="UP000199582">
    <property type="component" value="Unassembled WGS sequence"/>
</dbReference>
<keyword evidence="9" id="KW-1185">Reference proteome</keyword>
<dbReference type="RefSeq" id="WP_093031968.1">
    <property type="nucleotide sequence ID" value="NZ_FOAG01000001.1"/>
</dbReference>
<dbReference type="OrthoDB" id="7346865at2"/>
<dbReference type="PANTHER" id="PTHR42953:SF3">
    <property type="entry name" value="HIGH-AFFINITY ZINC UPTAKE SYSTEM PROTEIN ZNUA"/>
    <property type="match status" value="1"/>
</dbReference>
<dbReference type="EMBL" id="FOAG01000001">
    <property type="protein sequence ID" value="SEK43116.1"/>
    <property type="molecule type" value="Genomic_DNA"/>
</dbReference>
<evidence type="ECO:0000313" key="8">
    <source>
        <dbReference type="EMBL" id="SEK43116.1"/>
    </source>
</evidence>
<dbReference type="GO" id="GO:0046872">
    <property type="term" value="F:metal ion binding"/>
    <property type="evidence" value="ECO:0007669"/>
    <property type="project" value="InterPro"/>
</dbReference>